<keyword evidence="3" id="KW-1185">Reference proteome</keyword>
<name>A0A160SZ91_9CHLR</name>
<proteinExistence type="predicted"/>
<reference evidence="2" key="1">
    <citation type="submission" date="2016-01" db="EMBL/GenBank/DDBJ databases">
        <authorList>
            <person name="Mcilroy J.S."/>
            <person name="Karst M S."/>
            <person name="Albertsen M."/>
        </authorList>
    </citation>
    <scope>NUCLEOTIDE SEQUENCE</scope>
    <source>
        <strain evidence="2">Cfx-K</strain>
    </source>
</reference>
<dbReference type="Proteomes" id="UP000215027">
    <property type="component" value="Chromosome I"/>
</dbReference>
<evidence type="ECO:0000259" key="1">
    <source>
        <dbReference type="Pfam" id="PF10105"/>
    </source>
</evidence>
<dbReference type="InterPro" id="IPR018768">
    <property type="entry name" value="DUF2344"/>
</dbReference>
<sequence>MESETKAATARMRLIFSKEGATRYISHLDLARALERALNRAALPVAYTQGFNRRPRLSLAAALPLGYTGAAEVADVWLVEPVAPATFMAQLAAKMPPGIGLRAVHETPLIGPSLQQQLAESIYEVAFAEAVDGPALRDAVAALLAAPTLLREKKRTKDGRPQQFDLRPLILALDVTEGAGPLLRLRLVHTATQTGRPDDVLDALGLDPLAARVHRVGLRFTAYEPPLTDEAAAI</sequence>
<dbReference type="OrthoDB" id="9780488at2"/>
<dbReference type="Pfam" id="PF10105">
    <property type="entry name" value="DUF2344"/>
    <property type="match status" value="1"/>
</dbReference>
<evidence type="ECO:0000313" key="3">
    <source>
        <dbReference type="Proteomes" id="UP000215027"/>
    </source>
</evidence>
<dbReference type="NCBIfam" id="TIGR03936">
    <property type="entry name" value="sam_1_link_chp"/>
    <property type="match status" value="1"/>
</dbReference>
<organism evidence="2 3">
    <name type="scientific">Candidatus Promineifilum breve</name>
    <dbReference type="NCBI Taxonomy" id="1806508"/>
    <lineage>
        <taxon>Bacteria</taxon>
        <taxon>Bacillati</taxon>
        <taxon>Chloroflexota</taxon>
        <taxon>Ardenticatenia</taxon>
        <taxon>Candidatus Promineifilales</taxon>
        <taxon>Candidatus Promineifilaceae</taxon>
        <taxon>Candidatus Promineifilum</taxon>
    </lineage>
</organism>
<gene>
    <name evidence="2" type="ORF">CFX0092_A0828</name>
</gene>
<dbReference type="KEGG" id="pbf:CFX0092_A0828"/>
<dbReference type="AlphaFoldDB" id="A0A160SZ91"/>
<dbReference type="RefSeq" id="WP_095042286.1">
    <property type="nucleotide sequence ID" value="NZ_LN890655.1"/>
</dbReference>
<dbReference type="EMBL" id="LN890655">
    <property type="protein sequence ID" value="CUS02706.2"/>
    <property type="molecule type" value="Genomic_DNA"/>
</dbReference>
<evidence type="ECO:0000313" key="2">
    <source>
        <dbReference type="EMBL" id="CUS02706.2"/>
    </source>
</evidence>
<feature type="domain" description="DUF2344" evidence="1">
    <location>
        <begin position="11"/>
        <end position="189"/>
    </location>
</feature>
<accession>A0A160SZ91</accession>
<protein>
    <recommendedName>
        <fullName evidence="1">DUF2344 domain-containing protein</fullName>
    </recommendedName>
</protein>